<dbReference type="Pfam" id="PF13557">
    <property type="entry name" value="Phenol_MetA_deg"/>
    <property type="match status" value="1"/>
</dbReference>
<proteinExistence type="predicted"/>
<dbReference type="RefSeq" id="WP_228400837.1">
    <property type="nucleotide sequence ID" value="NZ_FOBV01000002.1"/>
</dbReference>
<evidence type="ECO:0000313" key="2">
    <source>
        <dbReference type="Proteomes" id="UP000199450"/>
    </source>
</evidence>
<gene>
    <name evidence="1" type="ORF">SAMN05421856_102207</name>
</gene>
<dbReference type="Proteomes" id="UP000199450">
    <property type="component" value="Unassembled WGS sequence"/>
</dbReference>
<reference evidence="2" key="1">
    <citation type="submission" date="2016-10" db="EMBL/GenBank/DDBJ databases">
        <authorList>
            <person name="Varghese N."/>
            <person name="Submissions S."/>
        </authorList>
    </citation>
    <scope>NUCLEOTIDE SEQUENCE [LARGE SCALE GENOMIC DNA]</scope>
    <source>
        <strain evidence="2">DSM 17453</strain>
    </source>
</reference>
<dbReference type="STRING" id="295069.SAMN05421856_102207"/>
<protein>
    <submittedName>
        <fullName evidence="1">Putative MetA-pathway of phenol degradation</fullName>
    </submittedName>
</protein>
<name>A0A1H7X6S7_9FLAO</name>
<sequence length="282" mass="32520">MTHHYYSMLKFIAPVFFISNLFNAQQELPKKYSLFNPVPKSMMREMETDRPDVTESPYTVDAGHIQYETDLLRLRKENSELTQTRTLLINQGNIKIGITGSTAMQIGFQTYGVQKETEKSSGNISHTDGFGDINFRIKQNLIGNDKGNFVMAVLPYIKFPTSQYDHESRLEYGLIVPMLYKFAGDWNLGFQVEVDKLKDQDQPEMHTEFLQTLTISHPLTKSIDGIAETYYTYDFKAHQFSNYINAAIQMEVVKNFKVDAGLNYGLQHNAEKHYFVGFSYLH</sequence>
<keyword evidence="2" id="KW-1185">Reference proteome</keyword>
<accession>A0A1H7X6S7</accession>
<dbReference type="EMBL" id="FOBV01000002">
    <property type="protein sequence ID" value="SEM28769.1"/>
    <property type="molecule type" value="Genomic_DNA"/>
</dbReference>
<evidence type="ECO:0000313" key="1">
    <source>
        <dbReference type="EMBL" id="SEM28769.1"/>
    </source>
</evidence>
<organism evidence="1 2">
    <name type="scientific">Chryseobacterium taichungense</name>
    <dbReference type="NCBI Taxonomy" id="295069"/>
    <lineage>
        <taxon>Bacteria</taxon>
        <taxon>Pseudomonadati</taxon>
        <taxon>Bacteroidota</taxon>
        <taxon>Flavobacteriia</taxon>
        <taxon>Flavobacteriales</taxon>
        <taxon>Weeksellaceae</taxon>
        <taxon>Chryseobacterium group</taxon>
        <taxon>Chryseobacterium</taxon>
    </lineage>
</organism>
<dbReference type="InterPro" id="IPR025737">
    <property type="entry name" value="FApF"/>
</dbReference>
<dbReference type="AlphaFoldDB" id="A0A1H7X6S7"/>